<dbReference type="Proteomes" id="UP000094444">
    <property type="component" value="Unassembled WGS sequence"/>
</dbReference>
<dbReference type="InterPro" id="IPR000253">
    <property type="entry name" value="FHA_dom"/>
</dbReference>
<keyword evidence="2" id="KW-0472">Membrane</keyword>
<dbReference type="STRING" id="158607.A0A2P5HUC9"/>
<organism evidence="4 5">
    <name type="scientific">Diaporthe helianthi</name>
    <dbReference type="NCBI Taxonomy" id="158607"/>
    <lineage>
        <taxon>Eukaryota</taxon>
        <taxon>Fungi</taxon>
        <taxon>Dikarya</taxon>
        <taxon>Ascomycota</taxon>
        <taxon>Pezizomycotina</taxon>
        <taxon>Sordariomycetes</taxon>
        <taxon>Sordariomycetidae</taxon>
        <taxon>Diaporthales</taxon>
        <taxon>Diaporthaceae</taxon>
        <taxon>Diaporthe</taxon>
    </lineage>
</organism>
<protein>
    <recommendedName>
        <fullName evidence="3">FHA domain-containing protein</fullName>
    </recommendedName>
</protein>
<dbReference type="OrthoDB" id="4096268at2759"/>
<dbReference type="EMBL" id="MAVT02000725">
    <property type="protein sequence ID" value="POS73843.1"/>
    <property type="molecule type" value="Genomic_DNA"/>
</dbReference>
<feature type="domain" description="FHA" evidence="3">
    <location>
        <begin position="39"/>
        <end position="100"/>
    </location>
</feature>
<keyword evidence="2" id="KW-1133">Transmembrane helix</keyword>
<dbReference type="AlphaFoldDB" id="A0A2P5HUC9"/>
<dbReference type="SMART" id="SM00240">
    <property type="entry name" value="FHA"/>
    <property type="match status" value="1"/>
</dbReference>
<accession>A0A2P5HUC9</accession>
<feature type="region of interest" description="Disordered" evidence="1">
    <location>
        <begin position="612"/>
        <end position="636"/>
    </location>
</feature>
<feature type="compositionally biased region" description="Acidic residues" evidence="1">
    <location>
        <begin position="176"/>
        <end position="185"/>
    </location>
</feature>
<evidence type="ECO:0000256" key="1">
    <source>
        <dbReference type="SAM" id="MobiDB-lite"/>
    </source>
</evidence>
<keyword evidence="2" id="KW-0812">Transmembrane</keyword>
<sequence length="726" mass="78578">MAQKAANEDSVLILLSAQSPNNLKFPERRIILTQSHPKVLIGRSSSRSALGLIPALDNGYFDSPVMSREHAEIEADIPEQVVRIRDAGSMHGTLLNKEPLKTKVPRPLVSGDEIMFGSSIYRNQKTFTPATVTVGMEFQFRSVPAIVTKRGAALTTHYSGQADQSPSRVFTVPDDCSTDENEPLDDNAPLKPHTSSCREVDPRVTKQRDAVLQVDGIIEIDSDSDSDSDMLSDAAPHGCISIVSSDGSHDDLDSGVMAADLDDDESISLTDDEETSSAPASPVESIDLDEFGFANNSGNSSPSWNSVSTDTRSEHEDVQPISGHNSEDEQGVFLYDTESEEMDDIDPVDEYVPGPQPLVYDSAYQPPQTAAAPQQFTLPSIDTAVHSQQGIPPQFNCQLPPVMLMRPVPRQPSPSDALLPVTRPQLGSGDDAVVTVQSLGFKSGKLDYFEAREQNRITVAHSRNHFAPDANAFVQDSSDTVTNAENAIPLITTDNLLVMSSATENGHASPPAFDKEAHTVIMPQVIQPINGRMNSQGSEEPSESTHEPISLAAEDTISPESLKETSEMGIEDQDPSLPPRAASPARTLFWMEQRGKFRAKMEMEASSVAQGKALQAAERSEKSKGAHIGKRKAADISEETEQELLWHEQSASDQQAVRSSPGPVQPGIEMELSTLSFHDTLEEEPTAVRPTKMRKIAERVGYAALGGATVGAMVLTSLIYTAPNFA</sequence>
<keyword evidence="5" id="KW-1185">Reference proteome</keyword>
<comment type="caution">
    <text evidence="4">The sequence shown here is derived from an EMBL/GenBank/DDBJ whole genome shotgun (WGS) entry which is preliminary data.</text>
</comment>
<dbReference type="InParanoid" id="A0A2P5HUC9"/>
<feature type="region of interest" description="Disordered" evidence="1">
    <location>
        <begin position="290"/>
        <end position="330"/>
    </location>
</feature>
<feature type="transmembrane region" description="Helical" evidence="2">
    <location>
        <begin position="700"/>
        <end position="720"/>
    </location>
</feature>
<dbReference type="PROSITE" id="PS50006">
    <property type="entry name" value="FHA_DOMAIN"/>
    <property type="match status" value="1"/>
</dbReference>
<dbReference type="Pfam" id="PF00498">
    <property type="entry name" value="FHA"/>
    <property type="match status" value="1"/>
</dbReference>
<feature type="compositionally biased region" description="Low complexity" evidence="1">
    <location>
        <begin position="295"/>
        <end position="308"/>
    </location>
</feature>
<evidence type="ECO:0000256" key="2">
    <source>
        <dbReference type="SAM" id="Phobius"/>
    </source>
</evidence>
<reference evidence="4" key="1">
    <citation type="submission" date="2017-09" db="EMBL/GenBank/DDBJ databases">
        <title>Polyketide synthases of a Diaporthe helianthi virulent isolate.</title>
        <authorList>
            <person name="Baroncelli R."/>
        </authorList>
    </citation>
    <scope>NUCLEOTIDE SEQUENCE [LARGE SCALE GENOMIC DNA]</scope>
    <source>
        <strain evidence="4">7/96</strain>
    </source>
</reference>
<feature type="region of interest" description="Disordered" evidence="1">
    <location>
        <begin position="174"/>
        <end position="203"/>
    </location>
</feature>
<evidence type="ECO:0000313" key="4">
    <source>
        <dbReference type="EMBL" id="POS73843.1"/>
    </source>
</evidence>
<evidence type="ECO:0000313" key="5">
    <source>
        <dbReference type="Proteomes" id="UP000094444"/>
    </source>
</evidence>
<dbReference type="SUPFAM" id="SSF49879">
    <property type="entry name" value="SMAD/FHA domain"/>
    <property type="match status" value="1"/>
</dbReference>
<feature type="region of interest" description="Disordered" evidence="1">
    <location>
        <begin position="530"/>
        <end position="585"/>
    </location>
</feature>
<dbReference type="InterPro" id="IPR008984">
    <property type="entry name" value="SMAD_FHA_dom_sf"/>
</dbReference>
<dbReference type="Gene3D" id="2.60.200.20">
    <property type="match status" value="1"/>
</dbReference>
<proteinExistence type="predicted"/>
<evidence type="ECO:0000259" key="3">
    <source>
        <dbReference type="PROSITE" id="PS50006"/>
    </source>
</evidence>
<gene>
    <name evidence="4" type="ORF">DHEL01_v207760</name>
</gene>
<name>A0A2P5HUC9_DIAHE</name>